<keyword evidence="4 8" id="KW-0808">Transferase</keyword>
<dbReference type="GO" id="GO:0016757">
    <property type="term" value="F:glycosyltransferase activity"/>
    <property type="evidence" value="ECO:0007669"/>
    <property type="project" value="UniProtKB-UniRule"/>
</dbReference>
<evidence type="ECO:0000313" key="10">
    <source>
        <dbReference type="EMBL" id="CAF4444657.1"/>
    </source>
</evidence>
<dbReference type="GO" id="GO:0005737">
    <property type="term" value="C:cytoplasm"/>
    <property type="evidence" value="ECO:0007669"/>
    <property type="project" value="TreeGrafter"/>
</dbReference>
<evidence type="ECO:0000256" key="8">
    <source>
        <dbReference type="RuleBase" id="RU366017"/>
    </source>
</evidence>
<evidence type="ECO:0000256" key="7">
    <source>
        <dbReference type="ARBA" id="ARBA00023136"/>
    </source>
</evidence>
<dbReference type="Proteomes" id="UP000663829">
    <property type="component" value="Unassembled WGS sequence"/>
</dbReference>
<accession>A0A815Z086</accession>
<organism evidence="9 11">
    <name type="scientific">Didymodactylos carnosus</name>
    <dbReference type="NCBI Taxonomy" id="1234261"/>
    <lineage>
        <taxon>Eukaryota</taxon>
        <taxon>Metazoa</taxon>
        <taxon>Spiralia</taxon>
        <taxon>Gnathifera</taxon>
        <taxon>Rotifera</taxon>
        <taxon>Eurotatoria</taxon>
        <taxon>Bdelloidea</taxon>
        <taxon>Philodinida</taxon>
        <taxon>Philodinidae</taxon>
        <taxon>Didymodactylos</taxon>
    </lineage>
</organism>
<dbReference type="PANTHER" id="PTHR21461:SF69">
    <property type="entry name" value="GLYCOSYLTRANSFERASE FAMILY 92 PROTEIN"/>
    <property type="match status" value="1"/>
</dbReference>
<dbReference type="EMBL" id="CAJNOQ010031133">
    <property type="protein sequence ID" value="CAF1578241.1"/>
    <property type="molecule type" value="Genomic_DNA"/>
</dbReference>
<keyword evidence="5 8" id="KW-0812">Transmembrane</keyword>
<proteinExistence type="inferred from homology"/>
<dbReference type="AlphaFoldDB" id="A0A815Z086"/>
<gene>
    <name evidence="9" type="ORF">GPM918_LOCUS40905</name>
    <name evidence="10" type="ORF">SRO942_LOCUS41899</name>
</gene>
<evidence type="ECO:0000256" key="4">
    <source>
        <dbReference type="ARBA" id="ARBA00022679"/>
    </source>
</evidence>
<dbReference type="InterPro" id="IPR008166">
    <property type="entry name" value="Glyco_transf_92"/>
</dbReference>
<keyword evidence="6 8" id="KW-1133">Transmembrane helix</keyword>
<evidence type="ECO:0000256" key="6">
    <source>
        <dbReference type="ARBA" id="ARBA00022989"/>
    </source>
</evidence>
<evidence type="ECO:0000313" key="9">
    <source>
        <dbReference type="EMBL" id="CAF1578241.1"/>
    </source>
</evidence>
<evidence type="ECO:0000256" key="5">
    <source>
        <dbReference type="ARBA" id="ARBA00022692"/>
    </source>
</evidence>
<keyword evidence="3 8" id="KW-0328">Glycosyltransferase</keyword>
<evidence type="ECO:0000313" key="11">
    <source>
        <dbReference type="Proteomes" id="UP000663829"/>
    </source>
</evidence>
<evidence type="ECO:0000256" key="1">
    <source>
        <dbReference type="ARBA" id="ARBA00004167"/>
    </source>
</evidence>
<dbReference type="OrthoDB" id="2526284at2759"/>
<dbReference type="Proteomes" id="UP000681722">
    <property type="component" value="Unassembled WGS sequence"/>
</dbReference>
<dbReference type="PROSITE" id="PS51257">
    <property type="entry name" value="PROKAR_LIPOPROTEIN"/>
    <property type="match status" value="1"/>
</dbReference>
<dbReference type="GO" id="GO:0016020">
    <property type="term" value="C:membrane"/>
    <property type="evidence" value="ECO:0007669"/>
    <property type="project" value="UniProtKB-SubCell"/>
</dbReference>
<evidence type="ECO:0000256" key="3">
    <source>
        <dbReference type="ARBA" id="ARBA00022676"/>
    </source>
</evidence>
<dbReference type="PANTHER" id="PTHR21461">
    <property type="entry name" value="GLYCOSYLTRANSFERASE FAMILY 92 PROTEIN"/>
    <property type="match status" value="1"/>
</dbReference>
<evidence type="ECO:0000256" key="2">
    <source>
        <dbReference type="ARBA" id="ARBA00007647"/>
    </source>
</evidence>
<comment type="similarity">
    <text evidence="2 8">Belongs to the glycosyltransferase 92 family.</text>
</comment>
<dbReference type="Pfam" id="PF01697">
    <property type="entry name" value="Glyco_transf_92"/>
    <property type="match status" value="1"/>
</dbReference>
<keyword evidence="7 8" id="KW-0472">Membrane</keyword>
<protein>
    <recommendedName>
        <fullName evidence="8">Glycosyltransferase family 92 protein</fullName>
        <ecNumber evidence="8">2.4.1.-</ecNumber>
    </recommendedName>
</protein>
<keyword evidence="11" id="KW-1185">Reference proteome</keyword>
<reference evidence="9" key="1">
    <citation type="submission" date="2021-02" db="EMBL/GenBank/DDBJ databases">
        <authorList>
            <person name="Nowell W R."/>
        </authorList>
    </citation>
    <scope>NUCLEOTIDE SEQUENCE</scope>
</reference>
<sequence length="339" mass="39392">MEESRTKYFCLMICFIVGACFLYSFTPSLLRNLPSIKSNKSNYTNHSKPLLINGVVCTLMRNEAQYVREWVSFHLILGANFFVIYDDNSTDGLNQIVQGFGERVKVIPWGQNNTDQREHVQGRRQVTAARHCVSNYGTLTSWIAFIDVDEFVWPCQRDSNLLDYHIKRVNTPSIRLDCFKFGTGYPDRTQLPSELTVEKHILRAPYRMMNENYANITKNLHECRANNNNCASEGGWKYIYFTNYGKQKFYQTIKNTISVHGSGAPFKRGTTDRRQGICCNHYGVRSTEFLFKKAIKNRNPALTTSAKSNHSKLFYNSIHDILIWQYLPTLKNFLNIYRF</sequence>
<feature type="transmembrane region" description="Helical" evidence="8">
    <location>
        <begin position="9"/>
        <end position="30"/>
    </location>
</feature>
<comment type="subcellular location">
    <subcellularLocation>
        <location evidence="1">Membrane</location>
        <topology evidence="1">Single-pass membrane protein</topology>
    </subcellularLocation>
</comment>
<name>A0A815Z086_9BILA</name>
<dbReference type="EC" id="2.4.1.-" evidence="8"/>
<dbReference type="EMBL" id="CAJOBC010097053">
    <property type="protein sequence ID" value="CAF4444657.1"/>
    <property type="molecule type" value="Genomic_DNA"/>
</dbReference>
<comment type="caution">
    <text evidence="9">The sequence shown here is derived from an EMBL/GenBank/DDBJ whole genome shotgun (WGS) entry which is preliminary data.</text>
</comment>